<dbReference type="EMBL" id="JADEWL010000021">
    <property type="protein sequence ID" value="MBE9212911.1"/>
    <property type="molecule type" value="Genomic_DNA"/>
</dbReference>
<gene>
    <name evidence="4" type="ORF">IQ247_09440</name>
</gene>
<comment type="caution">
    <text evidence="4">The sequence shown here is derived from an EMBL/GenBank/DDBJ whole genome shotgun (WGS) entry which is preliminary data.</text>
</comment>
<evidence type="ECO:0000256" key="1">
    <source>
        <dbReference type="SAM" id="MobiDB-lite"/>
    </source>
</evidence>
<protein>
    <submittedName>
        <fullName evidence="4">WYL domain-containing protein</fullName>
    </submittedName>
</protein>
<name>A0A8J7JZU5_9CYAN</name>
<feature type="compositionally biased region" description="Polar residues" evidence="1">
    <location>
        <begin position="108"/>
        <end position="131"/>
    </location>
</feature>
<keyword evidence="2" id="KW-0812">Transmembrane</keyword>
<dbReference type="PROSITE" id="PS52050">
    <property type="entry name" value="WYL"/>
    <property type="match status" value="1"/>
</dbReference>
<feature type="transmembrane region" description="Helical" evidence="2">
    <location>
        <begin position="6"/>
        <end position="26"/>
    </location>
</feature>
<dbReference type="InterPro" id="IPR026881">
    <property type="entry name" value="WYL_dom"/>
</dbReference>
<feature type="region of interest" description="Disordered" evidence="1">
    <location>
        <begin position="96"/>
        <end position="135"/>
    </location>
</feature>
<dbReference type="Proteomes" id="UP000620559">
    <property type="component" value="Unassembled WGS sequence"/>
</dbReference>
<keyword evidence="5" id="KW-1185">Reference proteome</keyword>
<keyword evidence="2" id="KW-0472">Membrane</keyword>
<evidence type="ECO:0000313" key="5">
    <source>
        <dbReference type="Proteomes" id="UP000620559"/>
    </source>
</evidence>
<organism evidence="4 5">
    <name type="scientific">Plectonema cf. radiosum LEGE 06105</name>
    <dbReference type="NCBI Taxonomy" id="945769"/>
    <lineage>
        <taxon>Bacteria</taxon>
        <taxon>Bacillati</taxon>
        <taxon>Cyanobacteriota</taxon>
        <taxon>Cyanophyceae</taxon>
        <taxon>Oscillatoriophycideae</taxon>
        <taxon>Oscillatoriales</taxon>
        <taxon>Microcoleaceae</taxon>
        <taxon>Plectonema</taxon>
    </lineage>
</organism>
<dbReference type="AlphaFoldDB" id="A0A8J7JZU5"/>
<accession>A0A8J7JZU5</accession>
<evidence type="ECO:0000313" key="4">
    <source>
        <dbReference type="EMBL" id="MBE9212911.1"/>
    </source>
</evidence>
<keyword evidence="2" id="KW-1133">Transmembrane helix</keyword>
<reference evidence="4" key="1">
    <citation type="submission" date="2020-10" db="EMBL/GenBank/DDBJ databases">
        <authorList>
            <person name="Castelo-Branco R."/>
            <person name="Eusebio N."/>
            <person name="Adriana R."/>
            <person name="Vieira A."/>
            <person name="Brugerolle De Fraissinette N."/>
            <person name="Rezende De Castro R."/>
            <person name="Schneider M.P."/>
            <person name="Vasconcelos V."/>
            <person name="Leao P.N."/>
        </authorList>
    </citation>
    <scope>NUCLEOTIDE SEQUENCE</scope>
    <source>
        <strain evidence="4">LEGE 06105</strain>
    </source>
</reference>
<evidence type="ECO:0000256" key="2">
    <source>
        <dbReference type="SAM" id="Phobius"/>
    </source>
</evidence>
<proteinExistence type="predicted"/>
<evidence type="ECO:0000259" key="3">
    <source>
        <dbReference type="Pfam" id="PF13280"/>
    </source>
</evidence>
<sequence length="445" mass="51794">MKLLKFIFTVLWGLGYLGNGILFISIEWSFLEQNFIQIFNPYLHLQVFGVLLTARLFWVFLAMAVIGSYAVSITERHLAQVAEQTKIDAAKTVYQSPQTFPERKPKHSSPSTGSEQNYSNYRNQPPQTFPKSANKVETESVEPQVKLLEWAIQSSQKVRFSYETRDGEKSERTVTPVSFKTVKQTLCLEGYCYLRSAKRHFALKRMRDIEIVCASQVNYSPVISDVITLPNVPEKVSLVSQIPLPKVTQTKNNQVKQRLYINYRTNELETIATSEWDNTEVLNQIHYELEFRSRKKALDLRKCIATRLTQLEETQFNWSTTEANSGLHNLSTDAFKYEEGLLKHYGYKVGMSGLSQRERWEILDTVFLQPLLINIDNVAYLKEWGEPKSARRLKKIVDSIATFTRNAKRRNQSSFSKAIEDWETDLTYLKRNYYDNRFSFQYPRT</sequence>
<dbReference type="Pfam" id="PF13280">
    <property type="entry name" value="WYL"/>
    <property type="match status" value="1"/>
</dbReference>
<feature type="domain" description="WYL" evidence="3">
    <location>
        <begin position="146"/>
        <end position="211"/>
    </location>
</feature>
<dbReference type="RefSeq" id="WP_193919290.1">
    <property type="nucleotide sequence ID" value="NZ_JADEWL010000021.1"/>
</dbReference>
<feature type="transmembrane region" description="Helical" evidence="2">
    <location>
        <begin position="47"/>
        <end position="71"/>
    </location>
</feature>